<dbReference type="Proteomes" id="UP000309667">
    <property type="component" value="Unassembled WGS sequence"/>
</dbReference>
<proteinExistence type="predicted"/>
<name>A0ABY2QTS1_9HYPH</name>
<keyword evidence="2" id="KW-1185">Reference proteome</keyword>
<organism evidence="1 2">
    <name type="scientific">Rhizobium rhizophilum</name>
    <dbReference type="NCBI Taxonomy" id="1850373"/>
    <lineage>
        <taxon>Bacteria</taxon>
        <taxon>Pseudomonadati</taxon>
        <taxon>Pseudomonadota</taxon>
        <taxon>Alphaproteobacteria</taxon>
        <taxon>Hyphomicrobiales</taxon>
        <taxon>Rhizobiaceae</taxon>
        <taxon>Rhizobium/Agrobacterium group</taxon>
        <taxon>Rhizobium</taxon>
    </lineage>
</organism>
<gene>
    <name evidence="1" type="ORF">E9677_12710</name>
</gene>
<protein>
    <submittedName>
        <fullName evidence="1">Uncharacterized protein</fullName>
    </submittedName>
</protein>
<reference evidence="1 2" key="1">
    <citation type="submission" date="2019-04" db="EMBL/GenBank/DDBJ databases">
        <title>Genome sequence of strain 7209-2.</title>
        <authorList>
            <person name="Gao J."/>
            <person name="Sun J."/>
        </authorList>
    </citation>
    <scope>NUCLEOTIDE SEQUENCE [LARGE SCALE GENOMIC DNA]</scope>
    <source>
        <strain evidence="1 2">7209-2</strain>
    </source>
</reference>
<sequence>MTDNRKTRTYGEPMPLHSQRATYDGFRSVRLLNDDIGLATTTYSYKLSYDEVEEAAERIALMWNLHLGESVEELRHRYLDTPSPQPNVATLEKALKDARALLSADYGTDGRVVGVSHEMDGLRRMVGILDAALATTEGKDNG</sequence>
<evidence type="ECO:0000313" key="2">
    <source>
        <dbReference type="Proteomes" id="UP000309667"/>
    </source>
</evidence>
<accession>A0ABY2QTS1</accession>
<dbReference type="RefSeq" id="WP_136558471.1">
    <property type="nucleotide sequence ID" value="NZ_STGT01000003.1"/>
</dbReference>
<comment type="caution">
    <text evidence="1">The sequence shown here is derived from an EMBL/GenBank/DDBJ whole genome shotgun (WGS) entry which is preliminary data.</text>
</comment>
<dbReference type="EMBL" id="STGT01000003">
    <property type="protein sequence ID" value="THV13763.1"/>
    <property type="molecule type" value="Genomic_DNA"/>
</dbReference>
<evidence type="ECO:0000313" key="1">
    <source>
        <dbReference type="EMBL" id="THV13763.1"/>
    </source>
</evidence>